<name>A0A6A8A2E6_9HYPH</name>
<feature type="transmembrane region" description="Helical" evidence="8">
    <location>
        <begin position="172"/>
        <end position="193"/>
    </location>
</feature>
<organism evidence="9 10">
    <name type="scientific">Endobacterium cereale</name>
    <dbReference type="NCBI Taxonomy" id="2663029"/>
    <lineage>
        <taxon>Bacteria</taxon>
        <taxon>Pseudomonadati</taxon>
        <taxon>Pseudomonadota</taxon>
        <taxon>Alphaproteobacteria</taxon>
        <taxon>Hyphomicrobiales</taxon>
        <taxon>Rhizobiaceae</taxon>
        <taxon>Endobacterium</taxon>
    </lineage>
</organism>
<feature type="transmembrane region" description="Helical" evidence="8">
    <location>
        <begin position="6"/>
        <end position="22"/>
    </location>
</feature>
<evidence type="ECO:0000256" key="1">
    <source>
        <dbReference type="ARBA" id="ARBA00004651"/>
    </source>
</evidence>
<keyword evidence="10" id="KW-1185">Reference proteome</keyword>
<dbReference type="Proteomes" id="UP000435138">
    <property type="component" value="Unassembled WGS sequence"/>
</dbReference>
<evidence type="ECO:0000256" key="2">
    <source>
        <dbReference type="ARBA" id="ARBA00010145"/>
    </source>
</evidence>
<reference evidence="9 10" key="1">
    <citation type="submission" date="2019-11" db="EMBL/GenBank/DDBJ databases">
        <title>Genome analysis of Rhizobacterium cereale a novel genus and species isolated from maize roots in North Spain.</title>
        <authorList>
            <person name="Menendez E."/>
            <person name="Flores-Felix J.D."/>
            <person name="Ramirez-Bahena M.-H."/>
            <person name="Igual J.M."/>
            <person name="Garcia-Fraile P."/>
            <person name="Peix A."/>
            <person name="Velazquez E."/>
        </authorList>
    </citation>
    <scope>NUCLEOTIDE SEQUENCE [LARGE SCALE GENOMIC DNA]</scope>
    <source>
        <strain evidence="9 10">RZME27</strain>
    </source>
</reference>
<feature type="transmembrane region" description="Helical" evidence="8">
    <location>
        <begin position="231"/>
        <end position="254"/>
    </location>
</feature>
<evidence type="ECO:0000313" key="10">
    <source>
        <dbReference type="Proteomes" id="UP000435138"/>
    </source>
</evidence>
<comment type="similarity">
    <text evidence="2">Belongs to the auxin efflux carrier (TC 2.A.69) family.</text>
</comment>
<feature type="transmembrane region" description="Helical" evidence="8">
    <location>
        <begin position="205"/>
        <end position="224"/>
    </location>
</feature>
<sequence>MSAVFLNVAPVFLLILLGWTLARTKFVSAKVGDALGEFVFKLPLPLLIFRTLAEADFHGASPFRLWIAYFTGVAITWTVGHLVARYLFARDAKIGVIAGMSSAFANNVFIGLPLVGLSVGNDGIVALSILIAIHLPLMMVVGTVLMESAAAKVDGGGRRSIMAVLKQVGSNLIRNPLVIALFAGLIMNGLGLTLPSLAKNLVDQIASTTAPLALISLGMTLTQYPIRGNLGLATVTASLKLMLMPACVFAVAHLLELSPAWTMAIVITSSVPTGINAWLIAMRFRAGQGMAASTISITTLFGVFTVSFWMWLLG</sequence>
<protein>
    <submittedName>
        <fullName evidence="9">AEC family transporter</fullName>
    </submittedName>
</protein>
<evidence type="ECO:0000313" key="9">
    <source>
        <dbReference type="EMBL" id="MQY44943.1"/>
    </source>
</evidence>
<comment type="caution">
    <text evidence="9">The sequence shown here is derived from an EMBL/GenBank/DDBJ whole genome shotgun (WGS) entry which is preliminary data.</text>
</comment>
<accession>A0A6A8A2E6</accession>
<dbReference type="AlphaFoldDB" id="A0A6A8A2E6"/>
<evidence type="ECO:0000256" key="4">
    <source>
        <dbReference type="ARBA" id="ARBA00022475"/>
    </source>
</evidence>
<dbReference type="PANTHER" id="PTHR36838:SF3">
    <property type="entry name" value="TRANSPORTER AUXIN EFFLUX CARRIER EC FAMILY"/>
    <property type="match status" value="1"/>
</dbReference>
<gene>
    <name evidence="9" type="ORF">GAO09_02495</name>
</gene>
<dbReference type="RefSeq" id="WP_324184966.1">
    <property type="nucleotide sequence ID" value="NZ_JAYKOO010000003.1"/>
</dbReference>
<evidence type="ECO:0000256" key="8">
    <source>
        <dbReference type="SAM" id="Phobius"/>
    </source>
</evidence>
<dbReference type="GO" id="GO:0005886">
    <property type="term" value="C:plasma membrane"/>
    <property type="evidence" value="ECO:0007669"/>
    <property type="project" value="UniProtKB-SubCell"/>
</dbReference>
<keyword evidence="3" id="KW-0813">Transport</keyword>
<dbReference type="EMBL" id="WIXI01000022">
    <property type="protein sequence ID" value="MQY44943.1"/>
    <property type="molecule type" value="Genomic_DNA"/>
</dbReference>
<feature type="transmembrane region" description="Helical" evidence="8">
    <location>
        <begin position="291"/>
        <end position="312"/>
    </location>
</feature>
<proteinExistence type="inferred from homology"/>
<dbReference type="InterPro" id="IPR038770">
    <property type="entry name" value="Na+/solute_symporter_sf"/>
</dbReference>
<dbReference type="Pfam" id="PF03547">
    <property type="entry name" value="Mem_trans"/>
    <property type="match status" value="1"/>
</dbReference>
<dbReference type="InterPro" id="IPR004776">
    <property type="entry name" value="Mem_transp_PIN-like"/>
</dbReference>
<evidence type="ECO:0000256" key="6">
    <source>
        <dbReference type="ARBA" id="ARBA00022989"/>
    </source>
</evidence>
<evidence type="ECO:0000256" key="5">
    <source>
        <dbReference type="ARBA" id="ARBA00022692"/>
    </source>
</evidence>
<feature type="transmembrane region" description="Helical" evidence="8">
    <location>
        <begin position="65"/>
        <end position="84"/>
    </location>
</feature>
<comment type="subcellular location">
    <subcellularLocation>
        <location evidence="1">Cell membrane</location>
        <topology evidence="1">Multi-pass membrane protein</topology>
    </subcellularLocation>
</comment>
<evidence type="ECO:0000256" key="3">
    <source>
        <dbReference type="ARBA" id="ARBA00022448"/>
    </source>
</evidence>
<dbReference type="PANTHER" id="PTHR36838">
    <property type="entry name" value="AUXIN EFFLUX CARRIER FAMILY PROTEIN"/>
    <property type="match status" value="1"/>
</dbReference>
<keyword evidence="6 8" id="KW-1133">Transmembrane helix</keyword>
<feature type="transmembrane region" description="Helical" evidence="8">
    <location>
        <begin position="96"/>
        <end position="118"/>
    </location>
</feature>
<dbReference type="Gene3D" id="1.20.1530.20">
    <property type="match status" value="1"/>
</dbReference>
<keyword evidence="4" id="KW-1003">Cell membrane</keyword>
<dbReference type="GO" id="GO:0055085">
    <property type="term" value="P:transmembrane transport"/>
    <property type="evidence" value="ECO:0007669"/>
    <property type="project" value="InterPro"/>
</dbReference>
<feature type="transmembrane region" description="Helical" evidence="8">
    <location>
        <begin position="124"/>
        <end position="151"/>
    </location>
</feature>
<feature type="transmembrane region" description="Helical" evidence="8">
    <location>
        <begin position="260"/>
        <end position="279"/>
    </location>
</feature>
<keyword evidence="5 8" id="KW-0812">Transmembrane</keyword>
<keyword evidence="7 8" id="KW-0472">Membrane</keyword>
<evidence type="ECO:0000256" key="7">
    <source>
        <dbReference type="ARBA" id="ARBA00023136"/>
    </source>
</evidence>